<accession>A0A915I9P3</accession>
<proteinExistence type="predicted"/>
<dbReference type="Proteomes" id="UP000887565">
    <property type="component" value="Unplaced"/>
</dbReference>
<feature type="region of interest" description="Disordered" evidence="1">
    <location>
        <begin position="1"/>
        <end position="26"/>
    </location>
</feature>
<dbReference type="AlphaFoldDB" id="A0A915I9P3"/>
<protein>
    <submittedName>
        <fullName evidence="3">Uncharacterized protein</fullName>
    </submittedName>
</protein>
<evidence type="ECO:0000256" key="1">
    <source>
        <dbReference type="SAM" id="MobiDB-lite"/>
    </source>
</evidence>
<reference evidence="3" key="1">
    <citation type="submission" date="2022-11" db="UniProtKB">
        <authorList>
            <consortium name="WormBaseParasite"/>
        </authorList>
    </citation>
    <scope>IDENTIFICATION</scope>
</reference>
<name>A0A915I9P3_ROMCU</name>
<sequence>MTTITLGDKTQGQEQKIDNEKDDDKSCQTFPRKSITINRFIYTYMLSMLVCTQNIPQASRVNFCLEK</sequence>
<organism evidence="2 3">
    <name type="scientific">Romanomermis culicivorax</name>
    <name type="common">Nematode worm</name>
    <dbReference type="NCBI Taxonomy" id="13658"/>
    <lineage>
        <taxon>Eukaryota</taxon>
        <taxon>Metazoa</taxon>
        <taxon>Ecdysozoa</taxon>
        <taxon>Nematoda</taxon>
        <taxon>Enoplea</taxon>
        <taxon>Dorylaimia</taxon>
        <taxon>Mermithida</taxon>
        <taxon>Mermithoidea</taxon>
        <taxon>Mermithidae</taxon>
        <taxon>Romanomermis</taxon>
    </lineage>
</organism>
<dbReference type="WBParaSite" id="nRc.2.0.1.t10587-RA">
    <property type="protein sequence ID" value="nRc.2.0.1.t10587-RA"/>
    <property type="gene ID" value="nRc.2.0.1.g10587"/>
</dbReference>
<evidence type="ECO:0000313" key="3">
    <source>
        <dbReference type="WBParaSite" id="nRc.2.0.1.t10587-RA"/>
    </source>
</evidence>
<keyword evidence="2" id="KW-1185">Reference proteome</keyword>
<feature type="compositionally biased region" description="Basic and acidic residues" evidence="1">
    <location>
        <begin position="15"/>
        <end position="26"/>
    </location>
</feature>
<feature type="compositionally biased region" description="Polar residues" evidence="1">
    <location>
        <begin position="1"/>
        <end position="14"/>
    </location>
</feature>
<evidence type="ECO:0000313" key="2">
    <source>
        <dbReference type="Proteomes" id="UP000887565"/>
    </source>
</evidence>